<keyword evidence="2" id="KW-0677">Repeat</keyword>
<feature type="compositionally biased region" description="Polar residues" evidence="4">
    <location>
        <begin position="1"/>
        <end position="13"/>
    </location>
</feature>
<dbReference type="PROSITE" id="PS50294">
    <property type="entry name" value="WD_REPEATS_REGION"/>
    <property type="match status" value="1"/>
</dbReference>
<dbReference type="InParanoid" id="A0A0C2WQM1"/>
<feature type="region of interest" description="Disordered" evidence="4">
    <location>
        <begin position="1"/>
        <end position="41"/>
    </location>
</feature>
<evidence type="ECO:0000256" key="1">
    <source>
        <dbReference type="ARBA" id="ARBA00022574"/>
    </source>
</evidence>
<gene>
    <name evidence="6" type="ORF">M378DRAFT_283149</name>
</gene>
<dbReference type="SUPFAM" id="SSF50978">
    <property type="entry name" value="WD40 repeat-like"/>
    <property type="match status" value="1"/>
</dbReference>
<dbReference type="InterPro" id="IPR015943">
    <property type="entry name" value="WD40/YVTN_repeat-like_dom_sf"/>
</dbReference>
<evidence type="ECO:0000256" key="3">
    <source>
        <dbReference type="PROSITE-ProRule" id="PRU00221"/>
    </source>
</evidence>
<sequence>MSPQVPKSATSIDGASDKRDPDISILPEASTTQRPSASNQIFPTPKLGVIAGASAHFESAHFTGGGHAFGNNSVVNNTFMSGDGQFSDVQRNLICDYVANLTVLPDINNNLGNLEQHVLTQSIISLPRAEAVFNDYQNKKKIGPCFEGTRVALLREMADWAIGPDESRMYVLSGLAGIGKSTVAYTIASRAADLNLLGASFFFSRGEADRNNAKRFFTTIAFQLCVYNETFSKAIGDALKTERGAAATTKDPQDQLHALILEPLRSIFQSRARPILVVVDALDECDEVDERDVVQGLSQLVRELPCFKVILTTRPQPHLDRFLPSHGGHKIFRLQDIEDMVVDGDIRLYLSHSLSLEAVQERYPHRQWCASDEEITSLVDAAGRLFIIASTAVRYIFDKSSPSPAAQMKKLLRAFARYLTPGTPFKDLDQFYTVILWNVVPENCDNDDTVARYQSVVGAIVFIQRPLPMSTLAQLINIDVVEIREVLDNLQSVILLGNDNVPRIYHKSFPDYLTDEARCKDPRLRIDPRICHTQIATRCFEIMDKHLKRNILGLGDPARFMSNEDGLKEAAITDEQIQEKIPQHLRYACVYWDNHLEVAKIEDEALMNELEMFVDEHMLYWFEVLSLIGNLDSAHVAIRVVLKLLSKSSDLHELLSEALRFIGKFYELIKGSALHTYYSALPFTPSNSLLYRRYIKDAVDNVCSIEGGPEKWDALVANIAHGEPVDIIKFSLDSALFVSYSENRLKIWDAVTGTPISTITGNSFAVANDFSTIASSEDKTITFYDVNRSVRGTMFTTSSKIKKLALSSESSRVATALADGSVWLWDSMNPEILDSFDEFKSSECWRKPQLEFSPTGTRLAYSSANIIKLRDGICGKFIADLRCGSYHIFEFSGDGSRIASLSRDDGLTLWNSESGGLIGAVSCGWKFGLGRRSLAITANGSLLAIADPDKVTLWSENRDHLTQLKVLKVTGTEMMAFSLDNILAIATDDVIKLYNVKTHSFISTPPFRGDSIAFSPDCTRLVVGIYGSDSVRLLDTRGIRASGPPSKRNATAVTALALSRDCSRLACGLGDGAVELWGTSPTKRRIGPLALRSKMEAIFFRIFRQSRHPKSVRALGFDLDGGVFASGSWDGTIKLWNGGDGALRGTLKVPSDVRAVALSNSVLVAAGNDGVTLWSLGTLRPIHTFKQSGSRVSIAENSALIAVSHGLHDRRVGLLDVVNRTTIATFDVPFSDIHTMTFLPDNSRIVLHSFDGAFLSLDLVNKRIIPGATLENLIQFPGILRWHDVPIWHCRDSLIEQHYFAALFSQHKSPVPVLWIPKDLRLTAWTSTIALGCEDGRVILLRLPTSHE</sequence>
<dbReference type="Pfam" id="PF00400">
    <property type="entry name" value="WD40"/>
    <property type="match status" value="1"/>
</dbReference>
<dbReference type="InterPro" id="IPR011047">
    <property type="entry name" value="Quinoprotein_ADH-like_sf"/>
</dbReference>
<organism evidence="6 7">
    <name type="scientific">Amanita muscaria (strain Koide BX008)</name>
    <dbReference type="NCBI Taxonomy" id="946122"/>
    <lineage>
        <taxon>Eukaryota</taxon>
        <taxon>Fungi</taxon>
        <taxon>Dikarya</taxon>
        <taxon>Basidiomycota</taxon>
        <taxon>Agaricomycotina</taxon>
        <taxon>Agaricomycetes</taxon>
        <taxon>Agaricomycetidae</taxon>
        <taxon>Agaricales</taxon>
        <taxon>Pluteineae</taxon>
        <taxon>Amanitaceae</taxon>
        <taxon>Amanita</taxon>
    </lineage>
</organism>
<dbReference type="PROSITE" id="PS50837">
    <property type="entry name" value="NACHT"/>
    <property type="match status" value="1"/>
</dbReference>
<feature type="repeat" description="WD" evidence="3">
    <location>
        <begin position="794"/>
        <end position="835"/>
    </location>
</feature>
<dbReference type="InterPro" id="IPR007111">
    <property type="entry name" value="NACHT_NTPase"/>
</dbReference>
<keyword evidence="1 3" id="KW-0853">WD repeat</keyword>
<evidence type="ECO:0000256" key="4">
    <source>
        <dbReference type="SAM" id="MobiDB-lite"/>
    </source>
</evidence>
<dbReference type="PANTHER" id="PTHR22847">
    <property type="entry name" value="WD40 REPEAT PROTEIN"/>
    <property type="match status" value="1"/>
</dbReference>
<accession>A0A0C2WQM1</accession>
<dbReference type="HOGENOM" id="CLU_000288_6_19_1"/>
<dbReference type="SMART" id="SM00320">
    <property type="entry name" value="WD40"/>
    <property type="match status" value="9"/>
</dbReference>
<dbReference type="STRING" id="946122.A0A0C2WQM1"/>
<dbReference type="GO" id="GO:1990234">
    <property type="term" value="C:transferase complex"/>
    <property type="evidence" value="ECO:0007669"/>
    <property type="project" value="UniProtKB-ARBA"/>
</dbReference>
<dbReference type="Pfam" id="PF24883">
    <property type="entry name" value="NPHP3_N"/>
    <property type="match status" value="1"/>
</dbReference>
<feature type="domain" description="NACHT" evidence="5">
    <location>
        <begin position="168"/>
        <end position="315"/>
    </location>
</feature>
<protein>
    <recommendedName>
        <fullName evidence="5">NACHT domain-containing protein</fullName>
    </recommendedName>
</protein>
<dbReference type="OrthoDB" id="4576410at2759"/>
<dbReference type="SUPFAM" id="SSF52540">
    <property type="entry name" value="P-loop containing nucleoside triphosphate hydrolases"/>
    <property type="match status" value="1"/>
</dbReference>
<dbReference type="EMBL" id="KN818324">
    <property type="protein sequence ID" value="KIL58996.1"/>
    <property type="molecule type" value="Genomic_DNA"/>
</dbReference>
<evidence type="ECO:0000313" key="6">
    <source>
        <dbReference type="EMBL" id="KIL58996.1"/>
    </source>
</evidence>
<evidence type="ECO:0000313" key="7">
    <source>
        <dbReference type="Proteomes" id="UP000054549"/>
    </source>
</evidence>
<dbReference type="PROSITE" id="PS50082">
    <property type="entry name" value="WD_REPEATS_2"/>
    <property type="match status" value="2"/>
</dbReference>
<dbReference type="Gene3D" id="3.40.50.300">
    <property type="entry name" value="P-loop containing nucleotide triphosphate hydrolases"/>
    <property type="match status" value="1"/>
</dbReference>
<reference evidence="6 7" key="1">
    <citation type="submission" date="2014-04" db="EMBL/GenBank/DDBJ databases">
        <title>Evolutionary Origins and Diversification of the Mycorrhizal Mutualists.</title>
        <authorList>
            <consortium name="DOE Joint Genome Institute"/>
            <consortium name="Mycorrhizal Genomics Consortium"/>
            <person name="Kohler A."/>
            <person name="Kuo A."/>
            <person name="Nagy L.G."/>
            <person name="Floudas D."/>
            <person name="Copeland A."/>
            <person name="Barry K.W."/>
            <person name="Cichocki N."/>
            <person name="Veneault-Fourrey C."/>
            <person name="LaButti K."/>
            <person name="Lindquist E.A."/>
            <person name="Lipzen A."/>
            <person name="Lundell T."/>
            <person name="Morin E."/>
            <person name="Murat C."/>
            <person name="Riley R."/>
            <person name="Ohm R."/>
            <person name="Sun H."/>
            <person name="Tunlid A."/>
            <person name="Henrissat B."/>
            <person name="Grigoriev I.V."/>
            <person name="Hibbett D.S."/>
            <person name="Martin F."/>
        </authorList>
    </citation>
    <scope>NUCLEOTIDE SEQUENCE [LARGE SCALE GENOMIC DNA]</scope>
    <source>
        <strain evidence="6 7">Koide BX008</strain>
    </source>
</reference>
<feature type="repeat" description="WD" evidence="3">
    <location>
        <begin position="1105"/>
        <end position="1137"/>
    </location>
</feature>
<dbReference type="Gene3D" id="2.130.10.10">
    <property type="entry name" value="YVTN repeat-like/Quinoprotein amine dehydrogenase"/>
    <property type="match status" value="3"/>
</dbReference>
<dbReference type="InterPro" id="IPR001680">
    <property type="entry name" value="WD40_rpt"/>
</dbReference>
<feature type="compositionally biased region" description="Polar residues" evidence="4">
    <location>
        <begin position="29"/>
        <end position="41"/>
    </location>
</feature>
<dbReference type="InterPro" id="IPR027417">
    <property type="entry name" value="P-loop_NTPase"/>
</dbReference>
<proteinExistence type="predicted"/>
<evidence type="ECO:0000256" key="2">
    <source>
        <dbReference type="ARBA" id="ARBA00022737"/>
    </source>
</evidence>
<dbReference type="PANTHER" id="PTHR22847:SF637">
    <property type="entry name" value="WD REPEAT DOMAIN 5B"/>
    <property type="match status" value="1"/>
</dbReference>
<dbReference type="SUPFAM" id="SSF50998">
    <property type="entry name" value="Quinoprotein alcohol dehydrogenase-like"/>
    <property type="match status" value="1"/>
</dbReference>
<dbReference type="InterPro" id="IPR056884">
    <property type="entry name" value="NPHP3-like_N"/>
</dbReference>
<dbReference type="InterPro" id="IPR036322">
    <property type="entry name" value="WD40_repeat_dom_sf"/>
</dbReference>
<evidence type="ECO:0000259" key="5">
    <source>
        <dbReference type="PROSITE" id="PS50837"/>
    </source>
</evidence>
<dbReference type="Proteomes" id="UP000054549">
    <property type="component" value="Unassembled WGS sequence"/>
</dbReference>
<name>A0A0C2WQM1_AMAMK</name>
<keyword evidence="7" id="KW-1185">Reference proteome</keyword>